<keyword evidence="2" id="KW-1185">Reference proteome</keyword>
<gene>
    <name evidence="1" type="ORF">BCR38DRAFT_151157</name>
</gene>
<dbReference type="RefSeq" id="XP_040717705.1">
    <property type="nucleotide sequence ID" value="XM_040853712.1"/>
</dbReference>
<dbReference type="EMBL" id="MCFJ01000004">
    <property type="protein sequence ID" value="ORY67081.1"/>
    <property type="molecule type" value="Genomic_DNA"/>
</dbReference>
<dbReference type="GeneID" id="63769924"/>
<accession>A0A1Y2E6A6</accession>
<evidence type="ECO:0000313" key="2">
    <source>
        <dbReference type="Proteomes" id="UP000193689"/>
    </source>
</evidence>
<dbReference type="AlphaFoldDB" id="A0A1Y2E6A6"/>
<comment type="caution">
    <text evidence="1">The sequence shown here is derived from an EMBL/GenBank/DDBJ whole genome shotgun (WGS) entry which is preliminary data.</text>
</comment>
<name>A0A1Y2E6A6_9PEZI</name>
<evidence type="ECO:0000313" key="1">
    <source>
        <dbReference type="EMBL" id="ORY67081.1"/>
    </source>
</evidence>
<protein>
    <submittedName>
        <fullName evidence="1">Uncharacterized protein</fullName>
    </submittedName>
</protein>
<reference evidence="1 2" key="1">
    <citation type="submission" date="2016-07" db="EMBL/GenBank/DDBJ databases">
        <title>Pervasive Adenine N6-methylation of Active Genes in Fungi.</title>
        <authorList>
            <consortium name="DOE Joint Genome Institute"/>
            <person name="Mondo S.J."/>
            <person name="Dannebaum R.O."/>
            <person name="Kuo R.C."/>
            <person name="Labutti K."/>
            <person name="Haridas S."/>
            <person name="Kuo A."/>
            <person name="Salamov A."/>
            <person name="Ahrendt S.R."/>
            <person name="Lipzen A."/>
            <person name="Sullivan W."/>
            <person name="Andreopoulos W.B."/>
            <person name="Clum A."/>
            <person name="Lindquist E."/>
            <person name="Daum C."/>
            <person name="Ramamoorthy G.K."/>
            <person name="Gryganskyi A."/>
            <person name="Culley D."/>
            <person name="Magnuson J.K."/>
            <person name="James T.Y."/>
            <person name="O'Malley M.A."/>
            <person name="Stajich J.E."/>
            <person name="Spatafora J.W."/>
            <person name="Visel A."/>
            <person name="Grigoriev I.V."/>
        </authorList>
    </citation>
    <scope>NUCLEOTIDE SEQUENCE [LARGE SCALE GENOMIC DNA]</scope>
    <source>
        <strain evidence="1 2">CBS 129021</strain>
    </source>
</reference>
<organism evidence="1 2">
    <name type="scientific">Pseudomassariella vexata</name>
    <dbReference type="NCBI Taxonomy" id="1141098"/>
    <lineage>
        <taxon>Eukaryota</taxon>
        <taxon>Fungi</taxon>
        <taxon>Dikarya</taxon>
        <taxon>Ascomycota</taxon>
        <taxon>Pezizomycotina</taxon>
        <taxon>Sordariomycetes</taxon>
        <taxon>Xylariomycetidae</taxon>
        <taxon>Amphisphaeriales</taxon>
        <taxon>Pseudomassariaceae</taxon>
        <taxon>Pseudomassariella</taxon>
    </lineage>
</organism>
<dbReference type="InParanoid" id="A0A1Y2E6A6"/>
<sequence>MCEWRQRISTKTGEESRPFCCTQTLCVERCFFRVTGLQFVLPESVCSVKRYVLVNFEIKCEADFPSKSYLSVWRRLAPCTLVQPDRHQIRTSDDTAKVPFRYACRLTQSTTPLAPWFAETRTRAHIIHLRLPPADNDAVVSCPSTCLRSGREAVKR</sequence>
<dbReference type="Proteomes" id="UP000193689">
    <property type="component" value="Unassembled WGS sequence"/>
</dbReference>
<proteinExistence type="predicted"/>